<feature type="non-terminal residue" evidence="1">
    <location>
        <position position="1"/>
    </location>
</feature>
<organism evidence="1 2">
    <name type="scientific">Streptomyces galilaeus</name>
    <dbReference type="NCBI Taxonomy" id="33899"/>
    <lineage>
        <taxon>Bacteria</taxon>
        <taxon>Bacillati</taxon>
        <taxon>Actinomycetota</taxon>
        <taxon>Actinomycetes</taxon>
        <taxon>Kitasatosporales</taxon>
        <taxon>Streptomycetaceae</taxon>
        <taxon>Streptomyces</taxon>
    </lineage>
</organism>
<name>A0ABW9J007_STRGJ</name>
<dbReference type="EMBL" id="JBJVNE010000737">
    <property type="protein sequence ID" value="MFM9654009.1"/>
    <property type="molecule type" value="Genomic_DNA"/>
</dbReference>
<comment type="caution">
    <text evidence="1">The sequence shown here is derived from an EMBL/GenBank/DDBJ whole genome shotgun (WGS) entry which is preliminary data.</text>
</comment>
<dbReference type="RefSeq" id="WP_409098254.1">
    <property type="nucleotide sequence ID" value="NZ_JBJVNE010000737.1"/>
</dbReference>
<dbReference type="Proteomes" id="UP001631993">
    <property type="component" value="Unassembled WGS sequence"/>
</dbReference>
<evidence type="ECO:0008006" key="3">
    <source>
        <dbReference type="Google" id="ProtNLM"/>
    </source>
</evidence>
<keyword evidence="2" id="KW-1185">Reference proteome</keyword>
<sequence>YLISNLLNLDVLKVEICFRRREFRVITPGLKYVMYVENGGDEAKLWLESMRFIDDVDTLN</sequence>
<reference evidence="1 2" key="1">
    <citation type="submission" date="2024-12" db="EMBL/GenBank/DDBJ databases">
        <title>Forecasting of Potato common scab and diversities of Pathogenic streptomyces spp. in china.</title>
        <authorList>
            <person name="Handique U."/>
            <person name="Wu J."/>
        </authorList>
    </citation>
    <scope>NUCLEOTIDE SEQUENCE [LARGE SCALE GENOMIC DNA]</scope>
    <source>
        <strain evidence="1 2">ZRIMU1585</strain>
    </source>
</reference>
<gene>
    <name evidence="1" type="ORF">ACKI1S_49735</name>
</gene>
<proteinExistence type="predicted"/>
<accession>A0ABW9J007</accession>
<evidence type="ECO:0000313" key="2">
    <source>
        <dbReference type="Proteomes" id="UP001631993"/>
    </source>
</evidence>
<evidence type="ECO:0000313" key="1">
    <source>
        <dbReference type="EMBL" id="MFM9654009.1"/>
    </source>
</evidence>
<protein>
    <recommendedName>
        <fullName evidence="3">PH domain-containing protein</fullName>
    </recommendedName>
</protein>